<evidence type="ECO:0000313" key="3">
    <source>
        <dbReference type="Proteomes" id="UP000664132"/>
    </source>
</evidence>
<organism evidence="2 3">
    <name type="scientific">Cadophora malorum</name>
    <dbReference type="NCBI Taxonomy" id="108018"/>
    <lineage>
        <taxon>Eukaryota</taxon>
        <taxon>Fungi</taxon>
        <taxon>Dikarya</taxon>
        <taxon>Ascomycota</taxon>
        <taxon>Pezizomycotina</taxon>
        <taxon>Leotiomycetes</taxon>
        <taxon>Helotiales</taxon>
        <taxon>Ploettnerulaceae</taxon>
        <taxon>Cadophora</taxon>
    </lineage>
</organism>
<name>A0A8H7T568_9HELO</name>
<protein>
    <recommendedName>
        <fullName evidence="1">AB hydrolase-1 domain-containing protein</fullName>
    </recommendedName>
</protein>
<evidence type="ECO:0000313" key="2">
    <source>
        <dbReference type="EMBL" id="KAG4412446.1"/>
    </source>
</evidence>
<dbReference type="GO" id="GO:0016020">
    <property type="term" value="C:membrane"/>
    <property type="evidence" value="ECO:0007669"/>
    <property type="project" value="TreeGrafter"/>
</dbReference>
<dbReference type="InterPro" id="IPR000073">
    <property type="entry name" value="AB_hydrolase_1"/>
</dbReference>
<gene>
    <name evidence="2" type="ORF">IFR04_014410</name>
</gene>
<comment type="caution">
    <text evidence="2">The sequence shown here is derived from an EMBL/GenBank/DDBJ whole genome shotgun (WGS) entry which is preliminary data.</text>
</comment>
<sequence>MSNFTADYKQVLTSSNHTYNYVSMIGPNPWVAPCRQSTGTNQSFTIKYTSVSPLSKTIILFIHGFPYTSKIWRHQIAHFENLGYGCIAPDILGHGKTSKPKNPADYVCPVAARSMVDILDAEGVHKAIVVGHDWGSAIASRTAMGYSSRVLALVMVCAPYFKPGPFDVEAMNKMTEQAFGKACFGYWEVFLNEPELLTQHIESAYDLFFAKDTSAWGKHFAPRGTFREWLLSDSRCEVKASIEHIDRQAYFANEWEAALQYYHCFAEGYNEEAENAIPTDQTDILVPALMIAASSDGCSPLPMVMSMQSGLKDGKLVVIEGDHHVFLDHPDQFGAELETFFKERGFKPQK</sequence>
<dbReference type="InterPro" id="IPR050266">
    <property type="entry name" value="AB_hydrolase_sf"/>
</dbReference>
<dbReference type="PANTHER" id="PTHR43798">
    <property type="entry name" value="MONOACYLGLYCEROL LIPASE"/>
    <property type="match status" value="1"/>
</dbReference>
<dbReference type="OrthoDB" id="408373at2759"/>
<dbReference type="InterPro" id="IPR000639">
    <property type="entry name" value="Epox_hydrolase-like"/>
</dbReference>
<keyword evidence="3" id="KW-1185">Reference proteome</keyword>
<dbReference type="InterPro" id="IPR029058">
    <property type="entry name" value="AB_hydrolase_fold"/>
</dbReference>
<dbReference type="GO" id="GO:0046464">
    <property type="term" value="P:acylglycerol catabolic process"/>
    <property type="evidence" value="ECO:0007669"/>
    <property type="project" value="TreeGrafter"/>
</dbReference>
<dbReference type="PANTHER" id="PTHR43798:SF33">
    <property type="entry name" value="HYDROLASE, PUTATIVE (AFU_ORTHOLOGUE AFUA_2G14860)-RELATED"/>
    <property type="match status" value="1"/>
</dbReference>
<dbReference type="Proteomes" id="UP000664132">
    <property type="component" value="Unassembled WGS sequence"/>
</dbReference>
<dbReference type="AlphaFoldDB" id="A0A8H7T568"/>
<dbReference type="Gene3D" id="3.40.50.1820">
    <property type="entry name" value="alpha/beta hydrolase"/>
    <property type="match status" value="1"/>
</dbReference>
<dbReference type="PRINTS" id="PR00111">
    <property type="entry name" value="ABHYDROLASE"/>
</dbReference>
<dbReference type="GO" id="GO:0047372">
    <property type="term" value="F:monoacylglycerol lipase activity"/>
    <property type="evidence" value="ECO:0007669"/>
    <property type="project" value="TreeGrafter"/>
</dbReference>
<accession>A0A8H7T568</accession>
<reference evidence="2" key="1">
    <citation type="submission" date="2021-02" db="EMBL/GenBank/DDBJ databases">
        <title>Genome sequence Cadophora malorum strain M34.</title>
        <authorList>
            <person name="Stefanovic E."/>
            <person name="Vu D."/>
            <person name="Scully C."/>
            <person name="Dijksterhuis J."/>
            <person name="Roader J."/>
            <person name="Houbraken J."/>
        </authorList>
    </citation>
    <scope>NUCLEOTIDE SEQUENCE</scope>
    <source>
        <strain evidence="2">M34</strain>
    </source>
</reference>
<dbReference type="EMBL" id="JAFJYH010000377">
    <property type="protein sequence ID" value="KAG4412446.1"/>
    <property type="molecule type" value="Genomic_DNA"/>
</dbReference>
<proteinExistence type="predicted"/>
<feature type="domain" description="AB hydrolase-1" evidence="1">
    <location>
        <begin position="58"/>
        <end position="330"/>
    </location>
</feature>
<dbReference type="Pfam" id="PF00561">
    <property type="entry name" value="Abhydrolase_1"/>
    <property type="match status" value="1"/>
</dbReference>
<evidence type="ECO:0000259" key="1">
    <source>
        <dbReference type="Pfam" id="PF00561"/>
    </source>
</evidence>
<dbReference type="SUPFAM" id="SSF53474">
    <property type="entry name" value="alpha/beta-Hydrolases"/>
    <property type="match status" value="1"/>
</dbReference>
<dbReference type="PRINTS" id="PR00412">
    <property type="entry name" value="EPOXHYDRLASE"/>
</dbReference>